<dbReference type="GO" id="GO:0005737">
    <property type="term" value="C:cytoplasm"/>
    <property type="evidence" value="ECO:0007669"/>
    <property type="project" value="UniProtKB-SubCell"/>
</dbReference>
<comment type="subcellular location">
    <subcellularLocation>
        <location evidence="6">Cytoplasm</location>
    </subcellularLocation>
</comment>
<dbReference type="GO" id="GO:0006741">
    <property type="term" value="P:NADP+ biosynthetic process"/>
    <property type="evidence" value="ECO:0007669"/>
    <property type="project" value="UniProtKB-UniRule"/>
</dbReference>
<keyword evidence="4 6" id="KW-0520">NAD</keyword>
<dbReference type="EMBL" id="JACHEX010000004">
    <property type="protein sequence ID" value="MBB6062972.1"/>
    <property type="molecule type" value="Genomic_DNA"/>
</dbReference>
<dbReference type="NCBIfam" id="NF010677">
    <property type="entry name" value="PRK14075.1"/>
    <property type="match status" value="1"/>
</dbReference>
<gene>
    <name evidence="6" type="primary">nadK</name>
    <name evidence="7" type="ORF">HNP65_001435</name>
</gene>
<evidence type="ECO:0000256" key="3">
    <source>
        <dbReference type="ARBA" id="ARBA00022857"/>
    </source>
</evidence>
<comment type="caution">
    <text evidence="7">The sequence shown here is derived from an EMBL/GenBank/DDBJ whole genome shotgun (WGS) entry which is preliminary data.</text>
</comment>
<organism evidence="7 8">
    <name type="scientific">Thermosipho japonicus</name>
    <dbReference type="NCBI Taxonomy" id="90323"/>
    <lineage>
        <taxon>Bacteria</taxon>
        <taxon>Thermotogati</taxon>
        <taxon>Thermotogota</taxon>
        <taxon>Thermotogae</taxon>
        <taxon>Thermotogales</taxon>
        <taxon>Fervidobacteriaceae</taxon>
        <taxon>Thermosipho</taxon>
    </lineage>
</organism>
<evidence type="ECO:0000256" key="4">
    <source>
        <dbReference type="ARBA" id="ARBA00023027"/>
    </source>
</evidence>
<feature type="binding site" evidence="6">
    <location>
        <begin position="157"/>
        <end position="162"/>
    </location>
    <ligand>
        <name>NAD(+)</name>
        <dbReference type="ChEBI" id="CHEBI:57540"/>
    </ligand>
</feature>
<feature type="binding site" evidence="6">
    <location>
        <position position="146"/>
    </location>
    <ligand>
        <name>NAD(+)</name>
        <dbReference type="ChEBI" id="CHEBI:57540"/>
    </ligand>
</feature>
<evidence type="ECO:0000256" key="2">
    <source>
        <dbReference type="ARBA" id="ARBA00022777"/>
    </source>
</evidence>
<evidence type="ECO:0000313" key="8">
    <source>
        <dbReference type="Proteomes" id="UP000555828"/>
    </source>
</evidence>
<comment type="cofactor">
    <cofactor evidence="6">
        <name>a divalent metal cation</name>
        <dbReference type="ChEBI" id="CHEBI:60240"/>
    </cofactor>
</comment>
<sequence length="255" mass="28482">MKYLGIFYKPELFNKALSLKNLLLNEGYTVDYCESSERIKNNKVDLTIVLGGDGTFLKASHLVNNPLVGFKGGRLGFLSSYTIEEFDKFLKDLKNDNFVLDERTFLKVSELNAFCLNEVLLIKDPDQKMVDIKISFQDGELFFHADGIMLGTPTGSTGYSLSLGGPILLPNTKAFVITPVAPQFLASRSIVIPDNEKVNIEVDESVNLIIDGANFGKFSKVTVLKSKKKISILRPIDYDFTKSIKEKLGYGKKFL</sequence>
<keyword evidence="1 6" id="KW-0808">Transferase</keyword>
<feature type="binding site" evidence="6">
    <location>
        <position position="181"/>
    </location>
    <ligand>
        <name>NAD(+)</name>
        <dbReference type="ChEBI" id="CHEBI:57540"/>
    </ligand>
</feature>
<comment type="function">
    <text evidence="6">Involved in the regulation of the intracellular balance of NAD and NADP, and is a key enzyme in the biosynthesis of NADP. Catalyzes specifically the phosphorylation on 2'-hydroxyl of the adenosine moiety of NAD to yield NADP.</text>
</comment>
<dbReference type="GO" id="GO:0046872">
    <property type="term" value="F:metal ion binding"/>
    <property type="evidence" value="ECO:0007669"/>
    <property type="project" value="UniProtKB-UniRule"/>
</dbReference>
<feature type="binding site" evidence="6">
    <location>
        <begin position="53"/>
        <end position="54"/>
    </location>
    <ligand>
        <name>NAD(+)</name>
        <dbReference type="ChEBI" id="CHEBI:57540"/>
    </ligand>
</feature>
<comment type="similarity">
    <text evidence="6">Belongs to the NAD kinase family.</text>
</comment>
<dbReference type="GO" id="GO:0051287">
    <property type="term" value="F:NAD binding"/>
    <property type="evidence" value="ECO:0007669"/>
    <property type="project" value="UniProtKB-ARBA"/>
</dbReference>
<dbReference type="InterPro" id="IPR017438">
    <property type="entry name" value="ATP-NAD_kinase_N"/>
</dbReference>
<evidence type="ECO:0000313" key="7">
    <source>
        <dbReference type="EMBL" id="MBB6062972.1"/>
    </source>
</evidence>
<dbReference type="Gene3D" id="3.40.50.10330">
    <property type="entry name" value="Probable inorganic polyphosphate/atp-NAD kinase, domain 1"/>
    <property type="match status" value="1"/>
</dbReference>
<dbReference type="AlphaFoldDB" id="A0A841GH81"/>
<dbReference type="Gene3D" id="2.60.200.30">
    <property type="entry name" value="Probable inorganic polyphosphate/atp-NAD kinase, domain 2"/>
    <property type="match status" value="1"/>
</dbReference>
<keyword evidence="3 6" id="KW-0521">NADP</keyword>
<keyword evidence="6" id="KW-0067">ATP-binding</keyword>
<name>A0A841GH81_9BACT</name>
<feature type="binding site" evidence="6">
    <location>
        <position position="144"/>
    </location>
    <ligand>
        <name>NAD(+)</name>
        <dbReference type="ChEBI" id="CHEBI:57540"/>
    </ligand>
</feature>
<dbReference type="HAMAP" id="MF_00361">
    <property type="entry name" value="NAD_kinase"/>
    <property type="match status" value="1"/>
</dbReference>
<dbReference type="InterPro" id="IPR002504">
    <property type="entry name" value="NADK"/>
</dbReference>
<dbReference type="Pfam" id="PF01513">
    <property type="entry name" value="NAD_kinase"/>
    <property type="match status" value="1"/>
</dbReference>
<accession>A0A841GH81</accession>
<comment type="caution">
    <text evidence="6">Lacks conserved residue(s) required for the propagation of feature annotation.</text>
</comment>
<keyword evidence="6" id="KW-0963">Cytoplasm</keyword>
<feature type="active site" description="Proton acceptor" evidence="6">
    <location>
        <position position="53"/>
    </location>
</feature>
<feature type="binding site" evidence="6">
    <location>
        <position position="128"/>
    </location>
    <ligand>
        <name>NAD(+)</name>
        <dbReference type="ChEBI" id="CHEBI:57540"/>
    </ligand>
</feature>
<protein>
    <recommendedName>
        <fullName evidence="6">NAD kinase</fullName>
        <ecNumber evidence="6">2.7.1.23</ecNumber>
    </recommendedName>
    <alternativeName>
        <fullName evidence="6">ATP-dependent NAD kinase</fullName>
    </alternativeName>
</protein>
<proteinExistence type="inferred from homology"/>
<dbReference type="PANTHER" id="PTHR20275">
    <property type="entry name" value="NAD KINASE"/>
    <property type="match status" value="1"/>
</dbReference>
<dbReference type="GO" id="GO:0005524">
    <property type="term" value="F:ATP binding"/>
    <property type="evidence" value="ECO:0007669"/>
    <property type="project" value="UniProtKB-KW"/>
</dbReference>
<evidence type="ECO:0000256" key="5">
    <source>
        <dbReference type="ARBA" id="ARBA00047925"/>
    </source>
</evidence>
<evidence type="ECO:0000256" key="6">
    <source>
        <dbReference type="HAMAP-Rule" id="MF_00361"/>
    </source>
</evidence>
<dbReference type="InterPro" id="IPR017437">
    <property type="entry name" value="ATP-NAD_kinase_PpnK-typ_C"/>
</dbReference>
<keyword evidence="8" id="KW-1185">Reference proteome</keyword>
<dbReference type="GO" id="GO:0019674">
    <property type="term" value="P:NAD+ metabolic process"/>
    <property type="evidence" value="ECO:0007669"/>
    <property type="project" value="InterPro"/>
</dbReference>
<dbReference type="PANTHER" id="PTHR20275:SF0">
    <property type="entry name" value="NAD KINASE"/>
    <property type="match status" value="1"/>
</dbReference>
<dbReference type="EC" id="2.7.1.23" evidence="6"/>
<comment type="catalytic activity">
    <reaction evidence="5 6">
        <text>NAD(+) + ATP = ADP + NADP(+) + H(+)</text>
        <dbReference type="Rhea" id="RHEA:18629"/>
        <dbReference type="ChEBI" id="CHEBI:15378"/>
        <dbReference type="ChEBI" id="CHEBI:30616"/>
        <dbReference type="ChEBI" id="CHEBI:57540"/>
        <dbReference type="ChEBI" id="CHEBI:58349"/>
        <dbReference type="ChEBI" id="CHEBI:456216"/>
        <dbReference type="EC" id="2.7.1.23"/>
    </reaction>
</comment>
<dbReference type="RefSeq" id="WP_184619588.1">
    <property type="nucleotide sequence ID" value="NZ_JACHEX010000004.1"/>
</dbReference>
<dbReference type="GO" id="GO:0003951">
    <property type="term" value="F:NAD+ kinase activity"/>
    <property type="evidence" value="ECO:0007669"/>
    <property type="project" value="UniProtKB-UniRule"/>
</dbReference>
<dbReference type="InterPro" id="IPR016064">
    <property type="entry name" value="NAD/diacylglycerol_kinase_sf"/>
</dbReference>
<reference evidence="7 8" key="1">
    <citation type="submission" date="2020-08" db="EMBL/GenBank/DDBJ databases">
        <title>Genomic Encyclopedia of Type Strains, Phase IV (KMG-IV): sequencing the most valuable type-strain genomes for metagenomic binning, comparative biology and taxonomic classification.</title>
        <authorList>
            <person name="Goeker M."/>
        </authorList>
    </citation>
    <scope>NUCLEOTIDE SEQUENCE [LARGE SCALE GENOMIC DNA]</scope>
    <source>
        <strain evidence="7 8">DSM 13481</strain>
    </source>
</reference>
<evidence type="ECO:0000256" key="1">
    <source>
        <dbReference type="ARBA" id="ARBA00022679"/>
    </source>
</evidence>
<dbReference type="Proteomes" id="UP000555828">
    <property type="component" value="Unassembled WGS sequence"/>
</dbReference>
<dbReference type="Pfam" id="PF20143">
    <property type="entry name" value="NAD_kinase_C"/>
    <property type="match status" value="1"/>
</dbReference>
<keyword evidence="2 6" id="KW-0418">Kinase</keyword>
<feature type="binding site" evidence="6">
    <location>
        <begin position="117"/>
        <end position="118"/>
    </location>
    <ligand>
        <name>NAD(+)</name>
        <dbReference type="ChEBI" id="CHEBI:57540"/>
    </ligand>
</feature>
<dbReference type="SUPFAM" id="SSF111331">
    <property type="entry name" value="NAD kinase/diacylglycerol kinase-like"/>
    <property type="match status" value="1"/>
</dbReference>
<feature type="binding site" evidence="6">
    <location>
        <position position="58"/>
    </location>
    <ligand>
        <name>NAD(+)</name>
        <dbReference type="ChEBI" id="CHEBI:57540"/>
    </ligand>
</feature>
<keyword evidence="6" id="KW-0547">Nucleotide-binding</keyword>